<evidence type="ECO:0000313" key="1">
    <source>
        <dbReference type="EMBL" id="CQR49649.1"/>
    </source>
</evidence>
<reference evidence="2" key="1">
    <citation type="submission" date="2015-03" db="EMBL/GenBank/DDBJ databases">
        <authorList>
            <person name="Urmite Genomes"/>
        </authorList>
    </citation>
    <scope>NUCLEOTIDE SEQUENCE [LARGE SCALE GENOMIC DNA]</scope>
    <source>
        <strain evidence="2">Arc-Hr</strain>
    </source>
</reference>
<dbReference type="RefSeq" id="WP_089777523.1">
    <property type="nucleotide sequence ID" value="NZ_CABLRR010000002.1"/>
</dbReference>
<proteinExistence type="predicted"/>
<gene>
    <name evidence="1" type="ORF">BN996_01116</name>
</gene>
<protein>
    <submittedName>
        <fullName evidence="1">Uncharacterized protein</fullName>
    </submittedName>
</protein>
<dbReference type="OrthoDB" id="350468at2157"/>
<sequence length="316" mass="35216">MTESDPAELPPLNEGTPPLDAAVAVEWWFEFKEDGGPKLDTFHGFHDAEKIADGDPPEVEDGEVVTATGDPVDSDGVLEGDAGDSRHVFLTHRDALSRGIDPCTSCFPRYATDRRIERERGDDGLLTEPGVEGVVFKLSTRYDLESDWTVDSVHDSYTSMLYRARAVRKQVGSAGGRLRVSYMPIRRCDYASFSEAMAAEPSMAHVSELRSIQPDELPAVRDRLGDDALRTQVVHEHRVTDTADTRPPILHESESPPCGYERDSPLWGGEEDEDIREMFEDVRPTVADVVEQGNVVRFCETCFPELASWDEDARDD</sequence>
<evidence type="ECO:0000313" key="2">
    <source>
        <dbReference type="Proteomes" id="UP000198902"/>
    </source>
</evidence>
<dbReference type="Proteomes" id="UP000198902">
    <property type="component" value="Unassembled WGS sequence"/>
</dbReference>
<organism evidence="1 2">
    <name type="scientific">Haloferax massiliensis</name>
    <dbReference type="NCBI Taxonomy" id="1476858"/>
    <lineage>
        <taxon>Archaea</taxon>
        <taxon>Methanobacteriati</taxon>
        <taxon>Methanobacteriota</taxon>
        <taxon>Stenosarchaea group</taxon>
        <taxon>Halobacteria</taxon>
        <taxon>Halobacteriales</taxon>
        <taxon>Haloferacaceae</taxon>
        <taxon>Haloferax</taxon>
    </lineage>
</organism>
<name>A0A0D6JP56_9EURY</name>
<dbReference type="AlphaFoldDB" id="A0A0D6JP56"/>
<dbReference type="EMBL" id="CSTE01000002">
    <property type="protein sequence ID" value="CQR49649.1"/>
    <property type="molecule type" value="Genomic_DNA"/>
</dbReference>
<accession>A0A0D6JP56</accession>
<keyword evidence="2" id="KW-1185">Reference proteome</keyword>